<reference evidence="5" key="1">
    <citation type="submission" date="2017-07" db="EMBL/GenBank/DDBJ databases">
        <title>Taro Niue Genome Assembly and Annotation.</title>
        <authorList>
            <person name="Atibalentja N."/>
            <person name="Keating K."/>
            <person name="Fields C.J."/>
        </authorList>
    </citation>
    <scope>NUCLEOTIDE SEQUENCE</scope>
    <source>
        <strain evidence="5">Niue_2</strain>
        <tissue evidence="5">Leaf</tissue>
    </source>
</reference>
<organism evidence="5 6">
    <name type="scientific">Colocasia esculenta</name>
    <name type="common">Wild taro</name>
    <name type="synonym">Arum esculentum</name>
    <dbReference type="NCBI Taxonomy" id="4460"/>
    <lineage>
        <taxon>Eukaryota</taxon>
        <taxon>Viridiplantae</taxon>
        <taxon>Streptophyta</taxon>
        <taxon>Embryophyta</taxon>
        <taxon>Tracheophyta</taxon>
        <taxon>Spermatophyta</taxon>
        <taxon>Magnoliopsida</taxon>
        <taxon>Liliopsida</taxon>
        <taxon>Araceae</taxon>
        <taxon>Aroideae</taxon>
        <taxon>Colocasieae</taxon>
        <taxon>Colocasia</taxon>
    </lineage>
</organism>
<feature type="compositionally biased region" description="Pro residues" evidence="4">
    <location>
        <begin position="127"/>
        <end position="161"/>
    </location>
</feature>
<dbReference type="PANTHER" id="PTHR23188">
    <property type="entry name" value="RNA POLYMERASE II-ASSOCIATED FACTOR 1 HOMOLOG"/>
    <property type="match status" value="1"/>
</dbReference>
<evidence type="ECO:0000256" key="1">
    <source>
        <dbReference type="ARBA" id="ARBA00004123"/>
    </source>
</evidence>
<feature type="compositionally biased region" description="Low complexity" evidence="4">
    <location>
        <begin position="70"/>
        <end position="93"/>
    </location>
</feature>
<evidence type="ECO:0000313" key="5">
    <source>
        <dbReference type="EMBL" id="MQL86103.1"/>
    </source>
</evidence>
<proteinExistence type="inferred from homology"/>
<sequence>MASYRPFPPPQPPPQSPFMPPAPNQASLPPPPSRPQPSGGGYQSQQPYHQQQQGNFTGGGVVPPQPHPAAPASSSSSSFPSNYGRMPPNSSYGGPPPPRSQPYHQHHHHQQPPQQQQQQQQQQPYPYQAPPLPPPPSSYNLPPPPPRPAQYPPQPSQPPQQPSAAVYYSSSSSSSLYPPQFNPPNMPLPPPPPPPPPPSSPPPGTNLPPPPPPSIPPPSAPPPPPAPPSSHAPHQPSIAKESTAGLQSRDAVHSKAAVPARQQKGASFAPVGAPSGKLAHNLSTNGLSRRVETEEERNLRKRREYEKQKQEEKRKQMLKQSQATVLQKTQMLSSGMKAHGSMAGSRMAERKTTPLLAGERIDNRLKKPTTFLCKLKFRNELPDPTAQPKLIALNSDRDRYTRYNITSLEKMHKPKLYLDPDLGIPLDLLDMSIYNPPEVRELLDPEDEELLRETEVVTPVKQDGIRKKERPTDKGVAWLVKTQYISPLSMDAAKLSLTEKQAKEMKQTREGRNILEDLNDREKQIKAIEESFRAAKLRPVHQSNPKLEPVEVLPLLPDFDRYEDKFVTVAFDGDPTADAELFNRLDRSIRDEHEAKAIMKSFVVNSSDPGKPEKFLAYMVPAPDELSKDIFDESEDTTYSWIREYHWDVRGDDTDDPTTYLVNFDNSAARYLPLPTKLVLQKKRAKEGRSSDELEHYAVPSKVTVRSGPVVAVGEGKDLGAMSSHHVYPGSGQGNSTRLRVRDEGKLKAPLEIFVVLGGAFARSFVLGYFYVWESVVGPLREGDWGFVIRSLSGGDNIYAGKCRDYASSKIDTGNLKRRKLFREDAPEMRHRDSEMADIDQYSGEEDQSD</sequence>
<comment type="similarity">
    <text evidence="2">Belongs to the PAF1 family.</text>
</comment>
<feature type="compositionally biased region" description="Basic and acidic residues" evidence="4">
    <location>
        <begin position="289"/>
        <end position="315"/>
    </location>
</feature>
<keyword evidence="3" id="KW-0539">Nucleus</keyword>
<feature type="compositionally biased region" description="Low complexity" evidence="4">
    <location>
        <begin position="43"/>
        <end position="54"/>
    </location>
</feature>
<dbReference type="GO" id="GO:0000993">
    <property type="term" value="F:RNA polymerase II complex binding"/>
    <property type="evidence" value="ECO:0007669"/>
    <property type="project" value="TreeGrafter"/>
</dbReference>
<comment type="subcellular location">
    <subcellularLocation>
        <location evidence="1">Nucleus</location>
    </subcellularLocation>
</comment>
<evidence type="ECO:0000256" key="2">
    <source>
        <dbReference type="ARBA" id="ARBA00007560"/>
    </source>
</evidence>
<dbReference type="AlphaFoldDB" id="A0A843UZP9"/>
<dbReference type="SUPFAM" id="SSF101447">
    <property type="entry name" value="Formin homology 2 domain (FH2 domain)"/>
    <property type="match status" value="1"/>
</dbReference>
<evidence type="ECO:0000313" key="6">
    <source>
        <dbReference type="Proteomes" id="UP000652761"/>
    </source>
</evidence>
<dbReference type="Proteomes" id="UP000652761">
    <property type="component" value="Unassembled WGS sequence"/>
</dbReference>
<gene>
    <name evidence="5" type="ORF">Taro_018632</name>
</gene>
<evidence type="ECO:0008006" key="7">
    <source>
        <dbReference type="Google" id="ProtNLM"/>
    </source>
</evidence>
<evidence type="ECO:0000256" key="3">
    <source>
        <dbReference type="ARBA" id="ARBA00023242"/>
    </source>
</evidence>
<accession>A0A843UZP9</accession>
<dbReference type="Pfam" id="PF03985">
    <property type="entry name" value="Paf1"/>
    <property type="match status" value="1"/>
</dbReference>
<protein>
    <recommendedName>
        <fullName evidence="7">Protein PAF1 homolog</fullName>
    </recommendedName>
</protein>
<dbReference type="EMBL" id="NMUH01000873">
    <property type="protein sequence ID" value="MQL86103.1"/>
    <property type="molecule type" value="Genomic_DNA"/>
</dbReference>
<dbReference type="GO" id="GO:0016593">
    <property type="term" value="C:Cdc73/Paf1 complex"/>
    <property type="evidence" value="ECO:0007669"/>
    <property type="project" value="InterPro"/>
</dbReference>
<evidence type="ECO:0000256" key="4">
    <source>
        <dbReference type="SAM" id="MobiDB-lite"/>
    </source>
</evidence>
<feature type="compositionally biased region" description="Pro residues" evidence="4">
    <location>
        <begin position="180"/>
        <end position="230"/>
    </location>
</feature>
<feature type="compositionally biased region" description="Basic and acidic residues" evidence="4">
    <location>
        <begin position="822"/>
        <end position="835"/>
    </location>
</feature>
<keyword evidence="6" id="KW-1185">Reference proteome</keyword>
<dbReference type="InterPro" id="IPR007133">
    <property type="entry name" value="RNA_pol_II-assoc_Paf1"/>
</dbReference>
<dbReference type="GO" id="GO:0006368">
    <property type="term" value="P:transcription elongation by RNA polymerase II"/>
    <property type="evidence" value="ECO:0007669"/>
    <property type="project" value="InterPro"/>
</dbReference>
<name>A0A843UZP9_COLES</name>
<feature type="compositionally biased region" description="Low complexity" evidence="4">
    <location>
        <begin position="111"/>
        <end position="126"/>
    </location>
</feature>
<dbReference type="PANTHER" id="PTHR23188:SF12">
    <property type="entry name" value="RNA POLYMERASE II-ASSOCIATED FACTOR 1 HOMOLOG"/>
    <property type="match status" value="1"/>
</dbReference>
<dbReference type="GO" id="GO:0003682">
    <property type="term" value="F:chromatin binding"/>
    <property type="evidence" value="ECO:0007669"/>
    <property type="project" value="TreeGrafter"/>
</dbReference>
<feature type="region of interest" description="Disordered" evidence="4">
    <location>
        <begin position="1"/>
        <end position="323"/>
    </location>
</feature>
<feature type="region of interest" description="Disordered" evidence="4">
    <location>
        <begin position="822"/>
        <end position="850"/>
    </location>
</feature>
<dbReference type="OrthoDB" id="10260285at2759"/>
<comment type="caution">
    <text evidence="5">The sequence shown here is derived from an EMBL/GenBank/DDBJ whole genome shotgun (WGS) entry which is preliminary data.</text>
</comment>
<feature type="compositionally biased region" description="Low complexity" evidence="4">
    <location>
        <begin position="169"/>
        <end position="179"/>
    </location>
</feature>
<feature type="compositionally biased region" description="Pro residues" evidence="4">
    <location>
        <begin position="1"/>
        <end position="35"/>
    </location>
</feature>